<dbReference type="Gene3D" id="3.40.50.720">
    <property type="entry name" value="NAD(P)-binding Rossmann-like Domain"/>
    <property type="match status" value="1"/>
</dbReference>
<evidence type="ECO:0000256" key="3">
    <source>
        <dbReference type="RuleBase" id="RU000363"/>
    </source>
</evidence>
<dbReference type="KEGG" id="bvk:117238754"/>
<evidence type="ECO:0000313" key="4">
    <source>
        <dbReference type="Proteomes" id="UP000504631"/>
    </source>
</evidence>
<dbReference type="PANTHER" id="PTHR43115:SF4">
    <property type="entry name" value="DEHYDROGENASE_REDUCTASE SDR FAMILY MEMBER 11"/>
    <property type="match status" value="1"/>
</dbReference>
<dbReference type="InterPro" id="IPR002347">
    <property type="entry name" value="SDR_fam"/>
</dbReference>
<evidence type="ECO:0000256" key="1">
    <source>
        <dbReference type="ARBA" id="ARBA00006484"/>
    </source>
</evidence>
<accession>A0A6J3L2E8</accession>
<evidence type="ECO:0000313" key="5">
    <source>
        <dbReference type="RefSeq" id="XP_033359813.1"/>
    </source>
</evidence>
<dbReference type="GeneID" id="117238754"/>
<dbReference type="SUPFAM" id="SSF51735">
    <property type="entry name" value="NAD(P)-binding Rossmann-fold domains"/>
    <property type="match status" value="1"/>
</dbReference>
<dbReference type="GO" id="GO:0016491">
    <property type="term" value="F:oxidoreductase activity"/>
    <property type="evidence" value="ECO:0007669"/>
    <property type="project" value="UniProtKB-KW"/>
</dbReference>
<evidence type="ECO:0000256" key="2">
    <source>
        <dbReference type="ARBA" id="ARBA00023002"/>
    </source>
</evidence>
<dbReference type="PRINTS" id="PR00080">
    <property type="entry name" value="SDRFAMILY"/>
</dbReference>
<dbReference type="PANTHER" id="PTHR43115">
    <property type="entry name" value="DEHYDROGENASE/REDUCTASE SDR FAMILY MEMBER 11"/>
    <property type="match status" value="1"/>
</dbReference>
<dbReference type="RefSeq" id="XP_033359813.1">
    <property type="nucleotide sequence ID" value="XM_033503922.1"/>
</dbReference>
<proteinExistence type="inferred from homology"/>
<dbReference type="Proteomes" id="UP000504631">
    <property type="component" value="Unplaced"/>
</dbReference>
<gene>
    <name evidence="5" type="primary">LOC117238754</name>
</gene>
<protein>
    <submittedName>
        <fullName evidence="5">Farnesol dehydrogenase-like</fullName>
    </submittedName>
</protein>
<sequence length="255" mass="27605">MNYWSGKVAIVTGASRGIGLAISKELAKYGINVIGLARSMDELVETSLMIGEYFFPFQCDVTDEDEILVAFKFIEEKFGGVDILVNNAGIINYIHVMDSETGDVHNAINTNLIAPTILAREAMNSIRKRDARGHIINISGTPGLYLEAESVPMGMYGPSKCGLRALGVELRREIAQSKLNIKVTTISPGFVQLDMLTEFYNFAGVPLDNLLTCTDIAETVICVLGTSNTVEISEITVLSQGMGSNAVIPPLLLPD</sequence>
<reference evidence="5" key="1">
    <citation type="submission" date="2025-08" db="UniProtKB">
        <authorList>
            <consortium name="RefSeq"/>
        </authorList>
    </citation>
    <scope>IDENTIFICATION</scope>
    <source>
        <tissue evidence="5">Muscle</tissue>
    </source>
</reference>
<dbReference type="AlphaFoldDB" id="A0A6J3L2E8"/>
<keyword evidence="2" id="KW-0560">Oxidoreductase</keyword>
<comment type="similarity">
    <text evidence="1 3">Belongs to the short-chain dehydrogenases/reductases (SDR) family.</text>
</comment>
<dbReference type="Pfam" id="PF00106">
    <property type="entry name" value="adh_short"/>
    <property type="match status" value="1"/>
</dbReference>
<dbReference type="PRINTS" id="PR00081">
    <property type="entry name" value="GDHRDH"/>
</dbReference>
<organism evidence="4 5">
    <name type="scientific">Bombus vosnesenskii</name>
    <dbReference type="NCBI Taxonomy" id="207650"/>
    <lineage>
        <taxon>Eukaryota</taxon>
        <taxon>Metazoa</taxon>
        <taxon>Ecdysozoa</taxon>
        <taxon>Arthropoda</taxon>
        <taxon>Hexapoda</taxon>
        <taxon>Insecta</taxon>
        <taxon>Pterygota</taxon>
        <taxon>Neoptera</taxon>
        <taxon>Endopterygota</taxon>
        <taxon>Hymenoptera</taxon>
        <taxon>Apocrita</taxon>
        <taxon>Aculeata</taxon>
        <taxon>Apoidea</taxon>
        <taxon>Anthophila</taxon>
        <taxon>Apidae</taxon>
        <taxon>Bombus</taxon>
        <taxon>Pyrobombus</taxon>
    </lineage>
</organism>
<name>A0A6J3L2E8_9HYME</name>
<dbReference type="InterPro" id="IPR036291">
    <property type="entry name" value="NAD(P)-bd_dom_sf"/>
</dbReference>
<keyword evidence="4" id="KW-1185">Reference proteome</keyword>